<keyword evidence="4" id="KW-0732">Signal</keyword>
<dbReference type="PROSITE" id="PS51318">
    <property type="entry name" value="TAT"/>
    <property type="match status" value="1"/>
</dbReference>
<evidence type="ECO:0000256" key="1">
    <source>
        <dbReference type="ARBA" id="ARBA00004196"/>
    </source>
</evidence>
<dbReference type="EMBL" id="CP147846">
    <property type="protein sequence ID" value="WXG68246.1"/>
    <property type="molecule type" value="Genomic_DNA"/>
</dbReference>
<dbReference type="PANTHER" id="PTHR30532">
    <property type="entry name" value="IRON III DICITRATE-BINDING PERIPLASMIC PROTEIN"/>
    <property type="match status" value="1"/>
</dbReference>
<dbReference type="SUPFAM" id="SSF53807">
    <property type="entry name" value="Helical backbone' metal receptor"/>
    <property type="match status" value="1"/>
</dbReference>
<protein>
    <submittedName>
        <fullName evidence="6">ABC transporter substrate-binding protein</fullName>
    </submittedName>
</protein>
<comment type="similarity">
    <text evidence="2">Belongs to the bacterial solute-binding protein 8 family.</text>
</comment>
<feature type="domain" description="Fe/B12 periplasmic-binding" evidence="5">
    <location>
        <begin position="67"/>
        <end position="337"/>
    </location>
</feature>
<keyword evidence="7" id="KW-1185">Reference proteome</keyword>
<reference evidence="6 7" key="1">
    <citation type="submission" date="2024-03" db="EMBL/GenBank/DDBJ databases">
        <title>Natural products discovery in diverse microorganisms through a two-stage MS feature dereplication strategy.</title>
        <authorList>
            <person name="Zhang R."/>
        </authorList>
    </citation>
    <scope>NUCLEOTIDE SEQUENCE [LARGE SCALE GENOMIC DNA]</scope>
    <source>
        <strain evidence="6 7">18930</strain>
    </source>
</reference>
<evidence type="ECO:0000313" key="6">
    <source>
        <dbReference type="EMBL" id="WXG68246.1"/>
    </source>
</evidence>
<keyword evidence="3" id="KW-0813">Transport</keyword>
<evidence type="ECO:0000259" key="5">
    <source>
        <dbReference type="PROSITE" id="PS50983"/>
    </source>
</evidence>
<dbReference type="Gene3D" id="3.40.50.1980">
    <property type="entry name" value="Nitrogenase molybdenum iron protein domain"/>
    <property type="match status" value="2"/>
</dbReference>
<dbReference type="RefSeq" id="WP_338888323.1">
    <property type="nucleotide sequence ID" value="NZ_CP147846.1"/>
</dbReference>
<dbReference type="InterPro" id="IPR051313">
    <property type="entry name" value="Bact_iron-sidero_bind"/>
</dbReference>
<accession>A0ABZ2PKI3</accession>
<gene>
    <name evidence="6" type="ORF">WDS16_24090</name>
</gene>
<dbReference type="PROSITE" id="PS50983">
    <property type="entry name" value="FE_B12_PBP"/>
    <property type="match status" value="1"/>
</dbReference>
<dbReference type="Pfam" id="PF01497">
    <property type="entry name" value="Peripla_BP_2"/>
    <property type="match status" value="1"/>
</dbReference>
<dbReference type="InterPro" id="IPR006311">
    <property type="entry name" value="TAT_signal"/>
</dbReference>
<evidence type="ECO:0000313" key="7">
    <source>
        <dbReference type="Proteomes" id="UP001432000"/>
    </source>
</evidence>
<evidence type="ECO:0000256" key="2">
    <source>
        <dbReference type="ARBA" id="ARBA00008814"/>
    </source>
</evidence>
<dbReference type="InterPro" id="IPR002491">
    <property type="entry name" value="ABC_transptr_periplasmic_BD"/>
</dbReference>
<evidence type="ECO:0000256" key="4">
    <source>
        <dbReference type="ARBA" id="ARBA00022729"/>
    </source>
</evidence>
<proteinExistence type="inferred from homology"/>
<sequence length="337" mass="34798">MTILTATMPVTDDLNRRNFGAAAGLALASLLTACATDSDDAPAPNDATRTLSTPMGDVVVPAQPTRIVSLDAYVGLQTLDELGVPVVATGTLGGGIRTLVGETSQQLPSIGVTALGDVQLEAIAAAAPDLIVGRQPIGEPFYSELSTIAPTVLIPFTYWRDQYIDVADAVGRKDDASQSFVGLDGRIAALRADVAQAWPDGLRLSVVRVSDTSGDVRSYNTLAASSTFLYADILSGAGISPTADTAPGADPTKVNVAVSSENLPMIDADVIVYYVGAGGQADAGDDVEQSLLSSPLWSTLSAVAGGRAHRVDSAPWFDGYNLAAASAVIDDLRHILL</sequence>
<name>A0ABZ2PKI3_9NOCA</name>
<organism evidence="6 7">
    <name type="scientific">Rhodococcus sovatensis</name>
    <dbReference type="NCBI Taxonomy" id="1805840"/>
    <lineage>
        <taxon>Bacteria</taxon>
        <taxon>Bacillati</taxon>
        <taxon>Actinomycetota</taxon>
        <taxon>Actinomycetes</taxon>
        <taxon>Mycobacteriales</taxon>
        <taxon>Nocardiaceae</taxon>
        <taxon>Rhodococcus</taxon>
    </lineage>
</organism>
<dbReference type="Proteomes" id="UP001432000">
    <property type="component" value="Chromosome"/>
</dbReference>
<comment type="subcellular location">
    <subcellularLocation>
        <location evidence="1">Cell envelope</location>
    </subcellularLocation>
</comment>
<dbReference type="PANTHER" id="PTHR30532:SF25">
    <property type="entry name" value="IRON(III) DICITRATE-BINDING PERIPLASMIC PROTEIN"/>
    <property type="match status" value="1"/>
</dbReference>
<evidence type="ECO:0000256" key="3">
    <source>
        <dbReference type="ARBA" id="ARBA00022448"/>
    </source>
</evidence>